<feature type="compositionally biased region" description="Polar residues" evidence="1">
    <location>
        <begin position="173"/>
        <end position="183"/>
    </location>
</feature>
<dbReference type="Proteomes" id="UP000034680">
    <property type="component" value="Unassembled WGS sequence"/>
</dbReference>
<sequence>MADKDEFKILGFTKREAEVLIMSLQVLRPNPSATNGCTARAADLVRIGTFENAETARSQFAALRARVMALPNLPKPTPQTQNAITADDRGEEHDDDGDDGENDGENKNNEKPSPFLTIRKGTKPASTRLGASSEDYKQRPNPFLLTEEECKQAGAQAGIQPPTLPPTQPAARYSTQPATQPGTQPGAGSEADEGERPAKKRQLGEGAVDEDILTVQEWEAMGDDKAV</sequence>
<dbReference type="OrthoDB" id="5236792at2759"/>
<organism evidence="2 3">
    <name type="scientific">Diaporthe ampelina</name>
    <dbReference type="NCBI Taxonomy" id="1214573"/>
    <lineage>
        <taxon>Eukaryota</taxon>
        <taxon>Fungi</taxon>
        <taxon>Dikarya</taxon>
        <taxon>Ascomycota</taxon>
        <taxon>Pezizomycotina</taxon>
        <taxon>Sordariomycetes</taxon>
        <taxon>Sordariomycetidae</taxon>
        <taxon>Diaporthales</taxon>
        <taxon>Diaporthaceae</taxon>
        <taxon>Diaporthe</taxon>
    </lineage>
</organism>
<name>A0A0G2HL89_9PEZI</name>
<evidence type="ECO:0000313" key="2">
    <source>
        <dbReference type="EMBL" id="KKY35763.1"/>
    </source>
</evidence>
<reference evidence="2 3" key="1">
    <citation type="submission" date="2015-05" db="EMBL/GenBank/DDBJ databases">
        <title>Distinctive expansion of gene families associated with plant cell wall degradation and secondary metabolism in the genomes of grapevine trunk pathogens.</title>
        <authorList>
            <person name="Lawrence D.P."/>
            <person name="Travadon R."/>
            <person name="Rolshausen P.E."/>
            <person name="Baumgartner K."/>
        </authorList>
    </citation>
    <scope>NUCLEOTIDE SEQUENCE [LARGE SCALE GENOMIC DNA]</scope>
    <source>
        <strain evidence="2">DA912</strain>
    </source>
</reference>
<dbReference type="AlphaFoldDB" id="A0A0G2HL89"/>
<keyword evidence="3" id="KW-1185">Reference proteome</keyword>
<dbReference type="EMBL" id="LCUC01000146">
    <property type="protein sequence ID" value="KKY35763.1"/>
    <property type="molecule type" value="Genomic_DNA"/>
</dbReference>
<evidence type="ECO:0000256" key="1">
    <source>
        <dbReference type="SAM" id="MobiDB-lite"/>
    </source>
</evidence>
<reference evidence="2 3" key="2">
    <citation type="submission" date="2015-05" db="EMBL/GenBank/DDBJ databases">
        <authorList>
            <person name="Morales-Cruz A."/>
            <person name="Amrine K.C."/>
            <person name="Cantu D."/>
        </authorList>
    </citation>
    <scope>NUCLEOTIDE SEQUENCE [LARGE SCALE GENOMIC DNA]</scope>
    <source>
        <strain evidence="2">DA912</strain>
    </source>
</reference>
<accession>A0A0G2HL89</accession>
<gene>
    <name evidence="2" type="ORF">UCDDA912_g04248</name>
</gene>
<comment type="caution">
    <text evidence="2">The sequence shown here is derived from an EMBL/GenBank/DDBJ whole genome shotgun (WGS) entry which is preliminary data.</text>
</comment>
<evidence type="ECO:0000313" key="3">
    <source>
        <dbReference type="Proteomes" id="UP000034680"/>
    </source>
</evidence>
<protein>
    <submittedName>
        <fullName evidence="2">Uncharacterized protein</fullName>
    </submittedName>
</protein>
<feature type="compositionally biased region" description="Acidic residues" evidence="1">
    <location>
        <begin position="93"/>
        <end position="103"/>
    </location>
</feature>
<feature type="region of interest" description="Disordered" evidence="1">
    <location>
        <begin position="71"/>
        <end position="227"/>
    </location>
</feature>
<proteinExistence type="predicted"/>